<comment type="caution">
    <text evidence="2">The sequence shown here is derived from an EMBL/GenBank/DDBJ whole genome shotgun (WGS) entry which is preliminary data.</text>
</comment>
<dbReference type="Proteomes" id="UP000309133">
    <property type="component" value="Unassembled WGS sequence"/>
</dbReference>
<sequence>MSEPEHDAPPGIGATKSFVGGSSGDTLTLFRRDQDLLEIRSESAPDDLKLVVMEGNLYHLGGDDEAGEPVLSTWDELLDAL</sequence>
<evidence type="ECO:0000256" key="1">
    <source>
        <dbReference type="SAM" id="MobiDB-lite"/>
    </source>
</evidence>
<name>A0A4S4FSF4_9MICO</name>
<evidence type="ECO:0000313" key="2">
    <source>
        <dbReference type="EMBL" id="THG33228.1"/>
    </source>
</evidence>
<accession>A0A4S4FSF4</accession>
<proteinExistence type="predicted"/>
<dbReference type="RefSeq" id="WP_136426009.1">
    <property type="nucleotide sequence ID" value="NZ_SSSM01000001.1"/>
</dbReference>
<keyword evidence="3" id="KW-1185">Reference proteome</keyword>
<evidence type="ECO:0000313" key="3">
    <source>
        <dbReference type="Proteomes" id="UP000309133"/>
    </source>
</evidence>
<dbReference type="AlphaFoldDB" id="A0A4S4FSF4"/>
<dbReference type="EMBL" id="SSSM01000001">
    <property type="protein sequence ID" value="THG33228.1"/>
    <property type="molecule type" value="Genomic_DNA"/>
</dbReference>
<organism evidence="2 3">
    <name type="scientific">Naasia lichenicola</name>
    <dbReference type="NCBI Taxonomy" id="2565933"/>
    <lineage>
        <taxon>Bacteria</taxon>
        <taxon>Bacillati</taxon>
        <taxon>Actinomycetota</taxon>
        <taxon>Actinomycetes</taxon>
        <taxon>Micrococcales</taxon>
        <taxon>Microbacteriaceae</taxon>
        <taxon>Naasia</taxon>
    </lineage>
</organism>
<gene>
    <name evidence="2" type="ORF">E6C64_02415</name>
</gene>
<feature type="region of interest" description="Disordered" evidence="1">
    <location>
        <begin position="1"/>
        <end position="23"/>
    </location>
</feature>
<protein>
    <submittedName>
        <fullName evidence="2">Uncharacterized protein</fullName>
    </submittedName>
</protein>
<reference evidence="2 3" key="1">
    <citation type="submission" date="2019-04" db="EMBL/GenBank/DDBJ databases">
        <authorList>
            <person name="Jiang L."/>
        </authorList>
    </citation>
    <scope>NUCLEOTIDE SEQUENCE [LARGE SCALE GENOMIC DNA]</scope>
    <source>
        <strain evidence="2 3">YIM 131853</strain>
    </source>
</reference>